<dbReference type="OrthoDB" id="1132160at2"/>
<dbReference type="Proteomes" id="UP000237662">
    <property type="component" value="Unassembled WGS sequence"/>
</dbReference>
<accession>A0A2S6I3T2</accession>
<evidence type="ECO:0000256" key="1">
    <source>
        <dbReference type="SAM" id="Phobius"/>
    </source>
</evidence>
<dbReference type="RefSeq" id="WP_104420334.1">
    <property type="nucleotide sequence ID" value="NZ_PTJC01000006.1"/>
</dbReference>
<feature type="transmembrane region" description="Helical" evidence="1">
    <location>
        <begin position="152"/>
        <end position="170"/>
    </location>
</feature>
<comment type="caution">
    <text evidence="2">The sequence shown here is derived from an EMBL/GenBank/DDBJ whole genome shotgun (WGS) entry which is preliminary data.</text>
</comment>
<dbReference type="EMBL" id="PTJC01000006">
    <property type="protein sequence ID" value="PPK85852.1"/>
    <property type="molecule type" value="Genomic_DNA"/>
</dbReference>
<evidence type="ECO:0000313" key="2">
    <source>
        <dbReference type="EMBL" id="PPK85852.1"/>
    </source>
</evidence>
<reference evidence="2 3" key="1">
    <citation type="submission" date="2018-02" db="EMBL/GenBank/DDBJ databases">
        <title>Genomic Encyclopedia of Archaeal and Bacterial Type Strains, Phase II (KMG-II): from individual species to whole genera.</title>
        <authorList>
            <person name="Goeker M."/>
        </authorList>
    </citation>
    <scope>NUCLEOTIDE SEQUENCE [LARGE SCALE GENOMIC DNA]</scope>
    <source>
        <strain evidence="2 3">DSM 29526</strain>
    </source>
</reference>
<sequence>MNTSALVNSSLRFVLLLLVQVFIFNQVAWGWGQGDLLFVFVYPLFVAMLPLRLPRPAVILLGFLLGLSVDFFSETIGLHAGALTLTAYLRPFILRLIQPRDGYNIKANPSIYDMGGGWMFRYLALLLLAHLVMFFLLQTFSIYFLSDIVLKTVFSLPASLVVTFAIVLIFNPKA</sequence>
<proteinExistence type="predicted"/>
<feature type="transmembrane region" description="Helical" evidence="1">
    <location>
        <begin position="122"/>
        <end position="146"/>
    </location>
</feature>
<keyword evidence="1" id="KW-0472">Membrane</keyword>
<keyword evidence="1" id="KW-0812">Transmembrane</keyword>
<evidence type="ECO:0000313" key="3">
    <source>
        <dbReference type="Proteomes" id="UP000237662"/>
    </source>
</evidence>
<keyword evidence="1" id="KW-1133">Transmembrane helix</keyword>
<name>A0A2S6I3T2_9BACT</name>
<feature type="transmembrane region" description="Helical" evidence="1">
    <location>
        <begin position="36"/>
        <end position="53"/>
    </location>
</feature>
<feature type="transmembrane region" description="Helical" evidence="1">
    <location>
        <begin position="6"/>
        <end position="24"/>
    </location>
</feature>
<feature type="transmembrane region" description="Helical" evidence="1">
    <location>
        <begin position="59"/>
        <end position="89"/>
    </location>
</feature>
<gene>
    <name evidence="2" type="ORF">CLV84_2759</name>
</gene>
<keyword evidence="3" id="KW-1185">Reference proteome</keyword>
<organism evidence="2 3">
    <name type="scientific">Neolewinella xylanilytica</name>
    <dbReference type="NCBI Taxonomy" id="1514080"/>
    <lineage>
        <taxon>Bacteria</taxon>
        <taxon>Pseudomonadati</taxon>
        <taxon>Bacteroidota</taxon>
        <taxon>Saprospiria</taxon>
        <taxon>Saprospirales</taxon>
        <taxon>Lewinellaceae</taxon>
        <taxon>Neolewinella</taxon>
    </lineage>
</organism>
<protein>
    <submittedName>
        <fullName evidence="2">Rod shape-determining protein MreD</fullName>
    </submittedName>
</protein>
<dbReference type="AlphaFoldDB" id="A0A2S6I3T2"/>